<evidence type="ECO:0000256" key="1">
    <source>
        <dbReference type="ARBA" id="ARBA00023125"/>
    </source>
</evidence>
<accession>A0ABV6ECH1</accession>
<name>A0ABV6ECH1_9GAMM</name>
<dbReference type="Pfam" id="PF00486">
    <property type="entry name" value="Trans_reg_C"/>
    <property type="match status" value="1"/>
</dbReference>
<dbReference type="Proteomes" id="UP001589792">
    <property type="component" value="Unassembled WGS sequence"/>
</dbReference>
<dbReference type="Gene3D" id="1.10.10.10">
    <property type="entry name" value="Winged helix-like DNA-binding domain superfamily/Winged helix DNA-binding domain"/>
    <property type="match status" value="1"/>
</dbReference>
<dbReference type="InterPro" id="IPR016032">
    <property type="entry name" value="Sig_transdc_resp-reg_C-effctor"/>
</dbReference>
<evidence type="ECO:0000256" key="2">
    <source>
        <dbReference type="PROSITE-ProRule" id="PRU01091"/>
    </source>
</evidence>
<feature type="transmembrane region" description="Helical" evidence="3">
    <location>
        <begin position="147"/>
        <end position="169"/>
    </location>
</feature>
<keyword evidence="3" id="KW-0472">Membrane</keyword>
<dbReference type="InterPro" id="IPR001867">
    <property type="entry name" value="OmpR/PhoB-type_DNA-bd"/>
</dbReference>
<gene>
    <name evidence="5" type="ORF">ACFFJ3_09375</name>
</gene>
<organism evidence="5 6">
    <name type="scientific">Serratia aquatilis</name>
    <dbReference type="NCBI Taxonomy" id="1737515"/>
    <lineage>
        <taxon>Bacteria</taxon>
        <taxon>Pseudomonadati</taxon>
        <taxon>Pseudomonadota</taxon>
        <taxon>Gammaproteobacteria</taxon>
        <taxon>Enterobacterales</taxon>
        <taxon>Yersiniaceae</taxon>
        <taxon>Serratia</taxon>
    </lineage>
</organism>
<dbReference type="PROSITE" id="PS51755">
    <property type="entry name" value="OMPR_PHOB"/>
    <property type="match status" value="1"/>
</dbReference>
<reference evidence="5 6" key="1">
    <citation type="submission" date="2024-09" db="EMBL/GenBank/DDBJ databases">
        <authorList>
            <person name="Sun Q."/>
            <person name="Mori K."/>
        </authorList>
    </citation>
    <scope>NUCLEOTIDE SEQUENCE [LARGE SCALE GENOMIC DNA]</scope>
    <source>
        <strain evidence="5 6">CCM 8626</strain>
    </source>
</reference>
<comment type="caution">
    <text evidence="5">The sequence shown here is derived from an EMBL/GenBank/DDBJ whole genome shotgun (WGS) entry which is preliminary data.</text>
</comment>
<dbReference type="RefSeq" id="WP_380674549.1">
    <property type="nucleotide sequence ID" value="NZ_CP173186.1"/>
</dbReference>
<evidence type="ECO:0000313" key="6">
    <source>
        <dbReference type="Proteomes" id="UP001589792"/>
    </source>
</evidence>
<dbReference type="SMART" id="SM00862">
    <property type="entry name" value="Trans_reg_C"/>
    <property type="match status" value="1"/>
</dbReference>
<evidence type="ECO:0000259" key="4">
    <source>
        <dbReference type="PROSITE" id="PS51755"/>
    </source>
</evidence>
<evidence type="ECO:0000313" key="5">
    <source>
        <dbReference type="EMBL" id="MFC0226705.1"/>
    </source>
</evidence>
<sequence>MKYIINLSVVFDANARVLILKNDPHLYVELSKPATRLLCELIINNNVTMAREDIIKTVWVDYGFSPSKASLSNHISELRKSFESLGLTKEIIITEPKIGFRMEAEIHPVIKQTEISKDVVNDDDISLNDIVLSEPENRTAKPRGNTWLKAGVVILGLIAFSITAGYHFFTSNKKDAIRLVTTKGSCNIYGLSNTPPANFIANASNMIENEKIDCTHETADIYYTDERQASSLLTIRLMAVCYPSDDEHYQNCKNYKIVK</sequence>
<feature type="DNA-binding region" description="OmpR/PhoB-type" evidence="2">
    <location>
        <begin position="1"/>
        <end position="104"/>
    </location>
</feature>
<keyword evidence="3" id="KW-0812">Transmembrane</keyword>
<evidence type="ECO:0000256" key="3">
    <source>
        <dbReference type="SAM" id="Phobius"/>
    </source>
</evidence>
<dbReference type="EMBL" id="JBHLXG010000008">
    <property type="protein sequence ID" value="MFC0226705.1"/>
    <property type="molecule type" value="Genomic_DNA"/>
</dbReference>
<dbReference type="CDD" id="cd00383">
    <property type="entry name" value="trans_reg_C"/>
    <property type="match status" value="1"/>
</dbReference>
<keyword evidence="1 2" id="KW-0238">DNA-binding</keyword>
<keyword evidence="6" id="KW-1185">Reference proteome</keyword>
<keyword evidence="3" id="KW-1133">Transmembrane helix</keyword>
<proteinExistence type="predicted"/>
<dbReference type="SUPFAM" id="SSF46894">
    <property type="entry name" value="C-terminal effector domain of the bipartite response regulators"/>
    <property type="match status" value="1"/>
</dbReference>
<dbReference type="InterPro" id="IPR036388">
    <property type="entry name" value="WH-like_DNA-bd_sf"/>
</dbReference>
<protein>
    <submittedName>
        <fullName evidence="5">Transcriptional regulator</fullName>
    </submittedName>
</protein>
<feature type="domain" description="OmpR/PhoB-type" evidence="4">
    <location>
        <begin position="1"/>
        <end position="104"/>
    </location>
</feature>